<proteinExistence type="evidence at transcript level"/>
<comment type="subcellular location">
    <subcellularLocation>
        <location evidence="14">Nucleus</location>
    </subcellularLocation>
    <subcellularLocation>
        <location evidence="14">Mitochondrion</location>
    </subcellularLocation>
</comment>
<dbReference type="InterPro" id="IPR023170">
    <property type="entry name" value="HhH_base_excis_C"/>
</dbReference>
<evidence type="ECO:0000256" key="2">
    <source>
        <dbReference type="ARBA" id="ARBA00008343"/>
    </source>
</evidence>
<evidence type="ECO:0000256" key="8">
    <source>
        <dbReference type="ARBA" id="ARBA00023004"/>
    </source>
</evidence>
<dbReference type="GO" id="GO:0005739">
    <property type="term" value="C:mitochondrion"/>
    <property type="evidence" value="ECO:0007669"/>
    <property type="project" value="UniProtKB-SubCell"/>
</dbReference>
<dbReference type="PANTHER" id="PTHR43286:SF1">
    <property type="entry name" value="ENDONUCLEASE III-LIKE PROTEIN 1"/>
    <property type="match status" value="1"/>
</dbReference>
<evidence type="ECO:0000256" key="11">
    <source>
        <dbReference type="ARBA" id="ARBA00023239"/>
    </source>
</evidence>
<evidence type="ECO:0000256" key="9">
    <source>
        <dbReference type="ARBA" id="ARBA00023014"/>
    </source>
</evidence>
<sequence length="378" mass="42772">MSGKGSIPKTLSKKLSDKIRVGQIVKVQDIEDTLGAPLFSPVQTRQQRKINKTQLKKLIEPNNIESTDNTKKKVVEPVATKKDSKLKDIGVKQGSLVDNIKDAADKSVLNAIDQPKGSVKWEPDNWRLILQNIRKMRSDAIAPVDTMGCHKCSDDEADEKTQRFQKLVALMLSSQTKDEVTFEAMQRLKSNHMTPQAILDTERSKLEELLKPVSFYKNKAKYLQLASKILVEKYDGDIPSNIKELEALPGVGPKMAHICMATAWNEVTGIGVDVHVHRITNRLKWLQKPTKEPEQTRIQLESWLPRDMWQEVNHLLVGFGQTVCKAVRPNCAECLNREICPSTEYKVKGKKKIDTEIDIKNVDESASKKSKPQKQKIM</sequence>
<dbReference type="InterPro" id="IPR011257">
    <property type="entry name" value="DNA_glycosylase"/>
</dbReference>
<dbReference type="InterPro" id="IPR030841">
    <property type="entry name" value="NTH1"/>
</dbReference>
<gene>
    <name evidence="17" type="primary">NTHL1</name>
    <name evidence="14" type="synonym">NTH1</name>
</gene>
<keyword evidence="11 14" id="KW-0456">Lyase</keyword>
<dbReference type="HAMAP" id="MF_03183">
    <property type="entry name" value="Endonuclease_III_Nth"/>
    <property type="match status" value="1"/>
</dbReference>
<evidence type="ECO:0000256" key="13">
    <source>
        <dbReference type="ARBA" id="ARBA00044632"/>
    </source>
</evidence>
<dbReference type="SMART" id="SM00525">
    <property type="entry name" value="FES"/>
    <property type="match status" value="1"/>
</dbReference>
<dbReference type="AlphaFoldDB" id="W8B7U1"/>
<dbReference type="GO" id="GO:0006289">
    <property type="term" value="P:nucleotide-excision repair"/>
    <property type="evidence" value="ECO:0007669"/>
    <property type="project" value="TreeGrafter"/>
</dbReference>
<dbReference type="Gene3D" id="1.10.1670.10">
    <property type="entry name" value="Helix-hairpin-Helix base-excision DNA repair enzymes (C-terminal)"/>
    <property type="match status" value="1"/>
</dbReference>
<dbReference type="EC" id="4.2.99.18" evidence="14"/>
<comment type="cofactor">
    <cofactor evidence="1">
        <name>[4Fe-4S] cluster</name>
        <dbReference type="ChEBI" id="CHEBI:49883"/>
    </cofactor>
</comment>
<evidence type="ECO:0000256" key="5">
    <source>
        <dbReference type="ARBA" id="ARBA00022763"/>
    </source>
</evidence>
<reference evidence="17" key="1">
    <citation type="submission" date="2013-07" db="EMBL/GenBank/DDBJ databases">
        <authorList>
            <person name="Geib S."/>
        </authorList>
    </citation>
    <scope>NUCLEOTIDE SEQUENCE</scope>
</reference>
<dbReference type="GO" id="GO:0140078">
    <property type="term" value="F:class I DNA-(apurinic or apyrimidinic site) endonuclease activity"/>
    <property type="evidence" value="ECO:0007669"/>
    <property type="project" value="UniProtKB-EC"/>
</dbReference>
<evidence type="ECO:0000256" key="3">
    <source>
        <dbReference type="ARBA" id="ARBA00022485"/>
    </source>
</evidence>
<dbReference type="SMART" id="SM00478">
    <property type="entry name" value="ENDO3c"/>
    <property type="match status" value="1"/>
</dbReference>
<dbReference type="InterPro" id="IPR004036">
    <property type="entry name" value="Endonuclease-III-like_CS2"/>
</dbReference>
<evidence type="ECO:0000256" key="12">
    <source>
        <dbReference type="ARBA" id="ARBA00023295"/>
    </source>
</evidence>
<keyword evidence="14" id="KW-0496">Mitochondrion</keyword>
<dbReference type="EMBL" id="GAMC01009285">
    <property type="protein sequence ID" value="JAB97270.1"/>
    <property type="molecule type" value="mRNA"/>
</dbReference>
<dbReference type="FunFam" id="1.10.1670.10:FF:000003">
    <property type="entry name" value="Endonuclease III homolog"/>
    <property type="match status" value="1"/>
</dbReference>
<protein>
    <recommendedName>
        <fullName evidence="14">Endonuclease III homolog</fullName>
        <ecNumber evidence="14">3.2.2.-</ecNumber>
        <ecNumber evidence="14">4.2.99.18</ecNumber>
    </recommendedName>
    <alternativeName>
        <fullName evidence="14">Bifunctional DNA N-glycosylase/DNA-(apurinic or apyrimidinic site) lyase</fullName>
        <shortName evidence="14">DNA glycosylase/AP lyase</shortName>
    </alternativeName>
</protein>
<keyword evidence="8" id="KW-0408">Iron</keyword>
<dbReference type="GO" id="GO:0046872">
    <property type="term" value="F:metal ion binding"/>
    <property type="evidence" value="ECO:0007669"/>
    <property type="project" value="UniProtKB-KW"/>
</dbReference>
<keyword evidence="17" id="KW-0255">Endonuclease</keyword>
<dbReference type="InterPro" id="IPR000445">
    <property type="entry name" value="HhH_motif"/>
</dbReference>
<organism evidence="17">
    <name type="scientific">Ceratitis capitata</name>
    <name type="common">Mediterranean fruit fly</name>
    <name type="synonym">Tephritis capitata</name>
    <dbReference type="NCBI Taxonomy" id="7213"/>
    <lineage>
        <taxon>Eukaryota</taxon>
        <taxon>Metazoa</taxon>
        <taxon>Ecdysozoa</taxon>
        <taxon>Arthropoda</taxon>
        <taxon>Hexapoda</taxon>
        <taxon>Insecta</taxon>
        <taxon>Pterygota</taxon>
        <taxon>Neoptera</taxon>
        <taxon>Endopterygota</taxon>
        <taxon>Diptera</taxon>
        <taxon>Brachycera</taxon>
        <taxon>Muscomorpha</taxon>
        <taxon>Tephritoidea</taxon>
        <taxon>Tephritidae</taxon>
        <taxon>Ceratitis</taxon>
        <taxon>Ceratitis</taxon>
    </lineage>
</organism>
<keyword evidence="6 14" id="KW-0378">Hydrolase</keyword>
<comment type="caution">
    <text evidence="14">Lacks conserved residue(s) required for the propagation of feature annotation.</text>
</comment>
<keyword evidence="7" id="KW-0809">Transit peptide</keyword>
<dbReference type="Gene3D" id="1.10.340.30">
    <property type="entry name" value="Hypothetical protein, domain 2"/>
    <property type="match status" value="1"/>
</dbReference>
<keyword evidence="9" id="KW-0411">Iron-sulfur</keyword>
<dbReference type="PANTHER" id="PTHR43286">
    <property type="entry name" value="ENDONUCLEASE III-LIKE PROTEIN 1"/>
    <property type="match status" value="1"/>
</dbReference>
<dbReference type="InterPro" id="IPR003265">
    <property type="entry name" value="HhH-GPD_domain"/>
</dbReference>
<evidence type="ECO:0000256" key="14">
    <source>
        <dbReference type="HAMAP-Rule" id="MF_03183"/>
    </source>
</evidence>
<dbReference type="GO" id="GO:0005634">
    <property type="term" value="C:nucleus"/>
    <property type="evidence" value="ECO:0007669"/>
    <property type="project" value="UniProtKB-SubCell"/>
</dbReference>
<keyword evidence="17" id="KW-0540">Nuclease</keyword>
<dbReference type="GO" id="GO:0003677">
    <property type="term" value="F:DNA binding"/>
    <property type="evidence" value="ECO:0007669"/>
    <property type="project" value="UniProtKB-UniRule"/>
</dbReference>
<evidence type="ECO:0000256" key="6">
    <source>
        <dbReference type="ARBA" id="ARBA00022801"/>
    </source>
</evidence>
<comment type="function">
    <text evidence="14">Bifunctional DNA N-glycosylase with associated apurinic/apyrimidinic (AP) lyase function that catalyzes the first step in base excision repair (BER), the primary repair pathway for the repair of oxidative DNA damage. The DNA N-glycosylase activity releases the damaged DNA base from DNA by cleaving the N-glycosidic bond, leaving an AP site. The AP lyase activity cleaves the phosphodiester bond 3' to the AP site by a beta-elimination. Primarily recognizes and repairs oxidative base damage of pyrimidines.</text>
</comment>
<dbReference type="PROSITE" id="PS01155">
    <property type="entry name" value="ENDONUCLEASE_III_2"/>
    <property type="match status" value="1"/>
</dbReference>
<feature type="domain" description="HhH-GPD" evidence="16">
    <location>
        <begin position="172"/>
        <end position="322"/>
    </location>
</feature>
<keyword evidence="10 14" id="KW-0234">DNA repair</keyword>
<feature type="region of interest" description="Disordered" evidence="15">
    <location>
        <begin position="359"/>
        <end position="378"/>
    </location>
</feature>
<comment type="similarity">
    <text evidence="2 14">Belongs to the Nth/MutY family.</text>
</comment>
<keyword evidence="14" id="KW-0539">Nucleus</keyword>
<dbReference type="CDD" id="cd00056">
    <property type="entry name" value="ENDO3c"/>
    <property type="match status" value="1"/>
</dbReference>
<dbReference type="GO" id="GO:0000703">
    <property type="term" value="F:oxidized pyrimidine nucleobase lesion DNA N-glycosylase activity"/>
    <property type="evidence" value="ECO:0007669"/>
    <property type="project" value="UniProtKB-UniRule"/>
</dbReference>
<name>W8B7U1_CERCA</name>
<evidence type="ECO:0000256" key="10">
    <source>
        <dbReference type="ARBA" id="ARBA00023204"/>
    </source>
</evidence>
<dbReference type="Pfam" id="PF00730">
    <property type="entry name" value="HhH-GPD"/>
    <property type="match status" value="1"/>
</dbReference>
<reference evidence="17" key="2">
    <citation type="journal article" date="2014" name="BMC Genomics">
        <title>A genomic perspective to assessing quality of mass-reared SIT flies used in Mediterranean fruit fly (Ceratitis capitata) eradication in California.</title>
        <authorList>
            <person name="Calla B."/>
            <person name="Hall B."/>
            <person name="Hou S."/>
            <person name="Geib S.M."/>
        </authorList>
    </citation>
    <scope>NUCLEOTIDE SEQUENCE</scope>
</reference>
<keyword evidence="4" id="KW-0479">Metal-binding</keyword>
<dbReference type="Pfam" id="PF00633">
    <property type="entry name" value="HHH"/>
    <property type="match status" value="1"/>
</dbReference>
<keyword evidence="3" id="KW-0004">4Fe-4S</keyword>
<evidence type="ECO:0000313" key="17">
    <source>
        <dbReference type="EMBL" id="JAB97270.1"/>
    </source>
</evidence>
<dbReference type="InterPro" id="IPR003651">
    <property type="entry name" value="Endonuclease3_FeS-loop_motif"/>
</dbReference>
<keyword evidence="5 14" id="KW-0227">DNA damage</keyword>
<dbReference type="GO" id="GO:0051539">
    <property type="term" value="F:4 iron, 4 sulfur cluster binding"/>
    <property type="evidence" value="ECO:0007669"/>
    <property type="project" value="UniProtKB-KW"/>
</dbReference>
<dbReference type="FunFam" id="1.10.340.30:FF:000005">
    <property type="entry name" value="Endonuclease III-like protein 1"/>
    <property type="match status" value="1"/>
</dbReference>
<evidence type="ECO:0000256" key="15">
    <source>
        <dbReference type="SAM" id="MobiDB-lite"/>
    </source>
</evidence>
<evidence type="ECO:0000259" key="16">
    <source>
        <dbReference type="SMART" id="SM00478"/>
    </source>
</evidence>
<evidence type="ECO:0000256" key="4">
    <source>
        <dbReference type="ARBA" id="ARBA00022723"/>
    </source>
</evidence>
<keyword evidence="12 14" id="KW-0326">Glycosidase</keyword>
<dbReference type="OrthoDB" id="2099276at2759"/>
<dbReference type="SUPFAM" id="SSF48150">
    <property type="entry name" value="DNA-glycosylase"/>
    <property type="match status" value="1"/>
</dbReference>
<dbReference type="GO" id="GO:0006285">
    <property type="term" value="P:base-excision repair, AP site formation"/>
    <property type="evidence" value="ECO:0007669"/>
    <property type="project" value="UniProtKB-UniRule"/>
</dbReference>
<evidence type="ECO:0000256" key="7">
    <source>
        <dbReference type="ARBA" id="ARBA00022946"/>
    </source>
</evidence>
<feature type="compositionally biased region" description="Basic residues" evidence="15">
    <location>
        <begin position="368"/>
        <end position="378"/>
    </location>
</feature>
<comment type="catalytic activity">
    <reaction evidence="13 14">
        <text>2'-deoxyribonucleotide-(2'-deoxyribose 5'-phosphate)-2'-deoxyribonucleotide-DNA = a 3'-end 2'-deoxyribonucleotide-(2,3-dehydro-2,3-deoxyribose 5'-phosphate)-DNA + a 5'-end 5'-phospho-2'-deoxyribonucleoside-DNA + H(+)</text>
        <dbReference type="Rhea" id="RHEA:66592"/>
        <dbReference type="Rhea" id="RHEA-COMP:13180"/>
        <dbReference type="Rhea" id="RHEA-COMP:16897"/>
        <dbReference type="Rhea" id="RHEA-COMP:17067"/>
        <dbReference type="ChEBI" id="CHEBI:15378"/>
        <dbReference type="ChEBI" id="CHEBI:136412"/>
        <dbReference type="ChEBI" id="CHEBI:157695"/>
        <dbReference type="ChEBI" id="CHEBI:167181"/>
        <dbReference type="EC" id="4.2.99.18"/>
    </reaction>
</comment>
<accession>W8B7U1</accession>
<dbReference type="EC" id="3.2.2.-" evidence="14"/>
<evidence type="ECO:0000256" key="1">
    <source>
        <dbReference type="ARBA" id="ARBA00001966"/>
    </source>
</evidence>